<accession>A0A935M5V7</accession>
<feature type="transmembrane region" description="Helical" evidence="7">
    <location>
        <begin position="216"/>
        <end position="241"/>
    </location>
</feature>
<evidence type="ECO:0000256" key="3">
    <source>
        <dbReference type="ARBA" id="ARBA00022692"/>
    </source>
</evidence>
<feature type="transmembrane region" description="Helical" evidence="7">
    <location>
        <begin position="88"/>
        <end position="111"/>
    </location>
</feature>
<keyword evidence="3 7" id="KW-0812">Transmembrane</keyword>
<dbReference type="EMBL" id="JADJIB010000001">
    <property type="protein sequence ID" value="MBK7272259.1"/>
    <property type="molecule type" value="Genomic_DNA"/>
</dbReference>
<proteinExistence type="predicted"/>
<dbReference type="Proteomes" id="UP000726105">
    <property type="component" value="Unassembled WGS sequence"/>
</dbReference>
<evidence type="ECO:0000256" key="7">
    <source>
        <dbReference type="SAM" id="Phobius"/>
    </source>
</evidence>
<protein>
    <submittedName>
        <fullName evidence="9">FtsX-like permease family protein</fullName>
    </submittedName>
</protein>
<evidence type="ECO:0000256" key="1">
    <source>
        <dbReference type="ARBA" id="ARBA00004651"/>
    </source>
</evidence>
<name>A0A935M5V7_9MICO</name>
<dbReference type="GO" id="GO:0005886">
    <property type="term" value="C:plasma membrane"/>
    <property type="evidence" value="ECO:0007669"/>
    <property type="project" value="UniProtKB-SubCell"/>
</dbReference>
<evidence type="ECO:0000256" key="6">
    <source>
        <dbReference type="SAM" id="MobiDB-lite"/>
    </source>
</evidence>
<feature type="domain" description="ABC3 transporter permease C-terminal" evidence="8">
    <location>
        <begin position="39"/>
        <end position="157"/>
    </location>
</feature>
<evidence type="ECO:0000259" key="8">
    <source>
        <dbReference type="Pfam" id="PF02687"/>
    </source>
</evidence>
<feature type="transmembrane region" description="Helical" evidence="7">
    <location>
        <begin position="173"/>
        <end position="196"/>
    </location>
</feature>
<reference evidence="9 10" key="1">
    <citation type="submission" date="2020-10" db="EMBL/GenBank/DDBJ databases">
        <title>Connecting structure to function with the recovery of over 1000 high-quality activated sludge metagenome-assembled genomes encoding full-length rRNA genes using long-read sequencing.</title>
        <authorList>
            <person name="Singleton C.M."/>
            <person name="Petriglieri F."/>
            <person name="Kristensen J.M."/>
            <person name="Kirkegaard R.H."/>
            <person name="Michaelsen T.Y."/>
            <person name="Andersen M.H."/>
            <person name="Karst S.M."/>
            <person name="Dueholm M.S."/>
            <person name="Nielsen P.H."/>
            <person name="Albertsen M."/>
        </authorList>
    </citation>
    <scope>NUCLEOTIDE SEQUENCE [LARGE SCALE GENOMIC DNA]</scope>
    <source>
        <strain evidence="9">Ega_18-Q3-R5-49_MAXAC.001</strain>
    </source>
</reference>
<feature type="region of interest" description="Disordered" evidence="6">
    <location>
        <begin position="683"/>
        <end position="783"/>
    </location>
</feature>
<comment type="subcellular location">
    <subcellularLocation>
        <location evidence="1">Cell membrane</location>
        <topology evidence="1">Multi-pass membrane protein</topology>
    </subcellularLocation>
</comment>
<keyword evidence="4 7" id="KW-1133">Transmembrane helix</keyword>
<comment type="caution">
    <text evidence="9">The sequence shown here is derived from an EMBL/GenBank/DDBJ whole genome shotgun (WGS) entry which is preliminary data.</text>
</comment>
<keyword evidence="2" id="KW-1003">Cell membrane</keyword>
<feature type="transmembrane region" description="Helical" evidence="7">
    <location>
        <begin position="131"/>
        <end position="152"/>
    </location>
</feature>
<evidence type="ECO:0000256" key="5">
    <source>
        <dbReference type="ARBA" id="ARBA00023136"/>
    </source>
</evidence>
<evidence type="ECO:0000256" key="2">
    <source>
        <dbReference type="ARBA" id="ARBA00022475"/>
    </source>
</evidence>
<feature type="transmembrane region" description="Helical" evidence="7">
    <location>
        <begin position="262"/>
        <end position="284"/>
    </location>
</feature>
<gene>
    <name evidence="9" type="ORF">IPI13_03540</name>
</gene>
<sequence length="817" mass="84545">MTSRQVLLNPPSREELALPDGVQSMADNAAAGQAITSAIMAIGLLLETTLLVGPAFAVSAARQRRTLALAASNGATTAQLRRTVLAQALVLGVLAALVGAVVGVLGAWAVIRWSGIYRPDTMFGPFDVPVLPVAIIVGCAVASAVIAAMIPSRGLGRLDIVAVMRGQSVSPPALVRTPIAGIVLAGLGAVGVFWAVAFTSGAERTWIDDVVPLVAMGGAIMLVIGALLLVPMVLVLAGRVARSAPVAIRMALRDAARQRGRATSTVAAILGGTALLSAILVVAASDTAYRAKTYVPQLPMGQALLIPTTAMDGSLADPRWTQNVTDIAHGIDPALQVHEIALVDVSRTGGAIQKPIGPESPMVMPFFVAVRTGCALAQALDMGAPKDANSPPDTSCLSLNGMGMGDARSAILVGTVAQLVQTYTLDATAEATLRAGGLVVAGDKAVTPTWTKMPEGGWVPSGPILGQVDIVDGRVSLARGTATYGSEAGPTLSNVTTLSLAATPVPAATLNATTAGVAGPSYGGMQMVGALMTLETAKSLALPWRPSRLTILDPRGPLSADAGAALSQSLSDSNLGWFYVERGFQPYDTVLAAIVLSFIGLIILVATLVSTALSTAETQSMMGTFAAVGATRIDPTQSRCSAGRFARCHRCTAGDARGLRTGDRPGSVLHALSDGVRGIRRIHTGSTRPRGSDGRHPVAAVGHPGHRGPCPGRAVGLAGDPQGPDGDPPPDLSASARNRLADCDVSTDTGDRPPRTRGRHTQGVCRPPSPGAPFGPSAARWSHERPARHLWIRRRREPDRRHHARWDGRCHLGTRRR</sequence>
<evidence type="ECO:0000313" key="9">
    <source>
        <dbReference type="EMBL" id="MBK7272259.1"/>
    </source>
</evidence>
<feature type="transmembrane region" description="Helical" evidence="7">
    <location>
        <begin position="34"/>
        <end position="58"/>
    </location>
</feature>
<feature type="compositionally biased region" description="Low complexity" evidence="6">
    <location>
        <begin position="707"/>
        <end position="725"/>
    </location>
</feature>
<keyword evidence="5 7" id="KW-0472">Membrane</keyword>
<organism evidence="9 10">
    <name type="scientific">Candidatus Phosphoribacter hodrii</name>
    <dbReference type="NCBI Taxonomy" id="2953743"/>
    <lineage>
        <taxon>Bacteria</taxon>
        <taxon>Bacillati</taxon>
        <taxon>Actinomycetota</taxon>
        <taxon>Actinomycetes</taxon>
        <taxon>Micrococcales</taxon>
        <taxon>Dermatophilaceae</taxon>
        <taxon>Candidatus Phosphoribacter</taxon>
    </lineage>
</organism>
<dbReference type="Pfam" id="PF02687">
    <property type="entry name" value="FtsX"/>
    <property type="match status" value="1"/>
</dbReference>
<evidence type="ECO:0000256" key="4">
    <source>
        <dbReference type="ARBA" id="ARBA00022989"/>
    </source>
</evidence>
<evidence type="ECO:0000313" key="10">
    <source>
        <dbReference type="Proteomes" id="UP000726105"/>
    </source>
</evidence>
<dbReference type="InterPro" id="IPR003838">
    <property type="entry name" value="ABC3_permease_C"/>
</dbReference>
<feature type="transmembrane region" description="Helical" evidence="7">
    <location>
        <begin position="590"/>
        <end position="613"/>
    </location>
</feature>
<dbReference type="AlphaFoldDB" id="A0A935M5V7"/>